<evidence type="ECO:0000313" key="4">
    <source>
        <dbReference type="EMBL" id="TMJ12615.1"/>
    </source>
</evidence>
<dbReference type="AlphaFoldDB" id="A0A537LX90"/>
<dbReference type="CDD" id="cd18118">
    <property type="entry name" value="ATP-synt_V_A-type_beta_N"/>
    <property type="match status" value="1"/>
</dbReference>
<dbReference type="InterPro" id="IPR036844">
    <property type="entry name" value="Hint_dom_sf"/>
</dbReference>
<evidence type="ECO:0000256" key="2">
    <source>
        <dbReference type="ARBA" id="ARBA00023065"/>
    </source>
</evidence>
<evidence type="ECO:0000313" key="5">
    <source>
        <dbReference type="Proteomes" id="UP000320393"/>
    </source>
</evidence>
<dbReference type="InterPro" id="IPR027417">
    <property type="entry name" value="P-loop_NTPase"/>
</dbReference>
<dbReference type="SUPFAM" id="SSF51294">
    <property type="entry name" value="Hedgehog/intein (Hint) domain"/>
    <property type="match status" value="1"/>
</dbReference>
<dbReference type="Gene3D" id="2.170.16.10">
    <property type="entry name" value="Hedgehog/Intein (Hint) domain"/>
    <property type="match status" value="1"/>
</dbReference>
<name>A0A537LX90_9BACT</name>
<gene>
    <name evidence="4" type="ORF">E6H02_05785</name>
</gene>
<keyword evidence="1" id="KW-0813">Transport</keyword>
<dbReference type="NCBIfam" id="TIGR01445">
    <property type="entry name" value="intein_Nterm"/>
    <property type="match status" value="1"/>
</dbReference>
<dbReference type="InterPro" id="IPR003587">
    <property type="entry name" value="Hint_dom_N"/>
</dbReference>
<dbReference type="InterPro" id="IPR022879">
    <property type="entry name" value="V-ATPase_su_B/beta"/>
</dbReference>
<dbReference type="GO" id="GO:1902600">
    <property type="term" value="P:proton transmembrane transport"/>
    <property type="evidence" value="ECO:0007669"/>
    <property type="project" value="InterPro"/>
</dbReference>
<dbReference type="SMART" id="SM00306">
    <property type="entry name" value="HintN"/>
    <property type="match status" value="1"/>
</dbReference>
<organism evidence="4 5">
    <name type="scientific">Candidatus Segetimicrobium genomatis</name>
    <dbReference type="NCBI Taxonomy" id="2569760"/>
    <lineage>
        <taxon>Bacteria</taxon>
        <taxon>Bacillati</taxon>
        <taxon>Candidatus Sysuimicrobiota</taxon>
        <taxon>Candidatus Sysuimicrobiia</taxon>
        <taxon>Candidatus Sysuimicrobiales</taxon>
        <taxon>Candidatus Segetimicrobiaceae</taxon>
        <taxon>Candidatus Segetimicrobium</taxon>
    </lineage>
</organism>
<dbReference type="Gene3D" id="3.40.50.12240">
    <property type="match status" value="1"/>
</dbReference>
<dbReference type="Pfam" id="PF02874">
    <property type="entry name" value="ATP-synt_ab_N"/>
    <property type="match status" value="1"/>
</dbReference>
<dbReference type="Pfam" id="PF00006">
    <property type="entry name" value="ATP-synt_ab"/>
    <property type="match status" value="1"/>
</dbReference>
<keyword evidence="2" id="KW-0406">Ion transport</keyword>
<dbReference type="EMBL" id="VBAM01000179">
    <property type="protein sequence ID" value="TMJ12615.1"/>
    <property type="molecule type" value="Genomic_DNA"/>
</dbReference>
<accession>A0A537LX90</accession>
<dbReference type="InterPro" id="IPR004100">
    <property type="entry name" value="ATPase_F1/V1/A1_a/bsu_N"/>
</dbReference>
<sequence>MPLSTKRYTSINYISGPLLFVEGARDLAYGAIVDIYVQDGSMRGGQVIEVSDRNAVIQVFEETRGMDLAHTSLSLREDVARIGVSREMIGRRFNGLGDPIDGLPPIIPEKRLPILGAPINPVARAKPAEFIQTGISTIDVMNTLVRGQKLPIFSGAGLPANEIAAQIARQAKVLGEAEQFSVVFGAMGITQREAAFFIHEFESTGALARSVVFMNLADDPTIERLMTPRAALTVAEYLAYEQDMQVLVILSDMTNYCLAGDTEIVFADGTVGRIGDVVDAAHGRPDVLARMPRILSWDGHRSVLARITHTQKLRYRGKMLRIRTASGTEFSVTPDHRILVDSPGGPVMKPASDLIPGDGIYAAKRLGVTGTEPCLLDLLGELPCYVHLRGQSLEGRLRQAHGTLRAAAERLGLRYSRFTDSRVKPCFTPAELRRIGADLGMSAAEVSRLITSVSCGKR</sequence>
<reference evidence="4 5" key="1">
    <citation type="journal article" date="2019" name="Nat. Microbiol.">
        <title>Mediterranean grassland soil C-N compound turnover is dependent on rainfall and depth, and is mediated by genomically divergent microorganisms.</title>
        <authorList>
            <person name="Diamond S."/>
            <person name="Andeer P.F."/>
            <person name="Li Z."/>
            <person name="Crits-Christoph A."/>
            <person name="Burstein D."/>
            <person name="Anantharaman K."/>
            <person name="Lane K.R."/>
            <person name="Thomas B.C."/>
            <person name="Pan C."/>
            <person name="Northen T.R."/>
            <person name="Banfield J.F."/>
        </authorList>
    </citation>
    <scope>NUCLEOTIDE SEQUENCE [LARGE SCALE GENOMIC DNA]</scope>
    <source>
        <strain evidence="4">NP_5</strain>
    </source>
</reference>
<dbReference type="GO" id="GO:0016539">
    <property type="term" value="P:intein-mediated protein splicing"/>
    <property type="evidence" value="ECO:0007669"/>
    <property type="project" value="InterPro"/>
</dbReference>
<dbReference type="GO" id="GO:0046034">
    <property type="term" value="P:ATP metabolic process"/>
    <property type="evidence" value="ECO:0007669"/>
    <property type="project" value="InterPro"/>
</dbReference>
<dbReference type="PROSITE" id="PS50817">
    <property type="entry name" value="INTEIN_N_TER"/>
    <property type="match status" value="1"/>
</dbReference>
<proteinExistence type="predicted"/>
<dbReference type="Proteomes" id="UP000320393">
    <property type="component" value="Unassembled WGS sequence"/>
</dbReference>
<evidence type="ECO:0000259" key="3">
    <source>
        <dbReference type="SMART" id="SM00306"/>
    </source>
</evidence>
<dbReference type="NCBIfam" id="NF003235">
    <property type="entry name" value="PRK04196.1"/>
    <property type="match status" value="1"/>
</dbReference>
<dbReference type="SUPFAM" id="SSF52540">
    <property type="entry name" value="P-loop containing nucleoside triphosphate hydrolases"/>
    <property type="match status" value="1"/>
</dbReference>
<dbReference type="CDD" id="cd00081">
    <property type="entry name" value="Hint"/>
    <property type="match status" value="1"/>
</dbReference>
<feature type="non-terminal residue" evidence="4">
    <location>
        <position position="458"/>
    </location>
</feature>
<protein>
    <submittedName>
        <fullName evidence="4">V-type ATP synthase subunit B</fullName>
    </submittedName>
</protein>
<comment type="caution">
    <text evidence="4">The sequence shown here is derived from an EMBL/GenBank/DDBJ whole genome shotgun (WGS) entry which is preliminary data.</text>
</comment>
<dbReference type="InterPro" id="IPR000194">
    <property type="entry name" value="ATPase_F1/V1/A1_a/bsu_nucl-bd"/>
</dbReference>
<dbReference type="GO" id="GO:0005524">
    <property type="term" value="F:ATP binding"/>
    <property type="evidence" value="ECO:0007669"/>
    <property type="project" value="InterPro"/>
</dbReference>
<dbReference type="InterPro" id="IPR006141">
    <property type="entry name" value="Intein_N"/>
</dbReference>
<evidence type="ECO:0000256" key="1">
    <source>
        <dbReference type="ARBA" id="ARBA00022448"/>
    </source>
</evidence>
<dbReference type="PANTHER" id="PTHR43389:SF4">
    <property type="entry name" value="V-TYPE PROTON ATPASE SUBUNIT B"/>
    <property type="match status" value="1"/>
</dbReference>
<dbReference type="PANTHER" id="PTHR43389">
    <property type="entry name" value="V-TYPE PROTON ATPASE SUBUNIT B"/>
    <property type="match status" value="1"/>
</dbReference>
<feature type="domain" description="Hint" evidence="3">
    <location>
        <begin position="255"/>
        <end position="364"/>
    </location>
</feature>